<dbReference type="InterPro" id="IPR036396">
    <property type="entry name" value="Cyt_P450_sf"/>
</dbReference>
<keyword evidence="6" id="KW-0503">Monooxygenase</keyword>
<dbReference type="PRINTS" id="PR00463">
    <property type="entry name" value="EP450I"/>
</dbReference>
<dbReference type="Proteomes" id="UP000799536">
    <property type="component" value="Unassembled WGS sequence"/>
</dbReference>
<gene>
    <name evidence="7" type="ORF">GQ43DRAFT_427504</name>
</gene>
<dbReference type="PANTHER" id="PTHR46300">
    <property type="entry name" value="P450, PUTATIVE (EUROFUNG)-RELATED-RELATED"/>
    <property type="match status" value="1"/>
</dbReference>
<evidence type="ECO:0000256" key="3">
    <source>
        <dbReference type="ARBA" id="ARBA00023002"/>
    </source>
</evidence>
<protein>
    <submittedName>
        <fullName evidence="7">Cytochrome P450</fullName>
    </submittedName>
</protein>
<evidence type="ECO:0000256" key="6">
    <source>
        <dbReference type="RuleBase" id="RU000461"/>
    </source>
</evidence>
<proteinExistence type="inferred from homology"/>
<comment type="caution">
    <text evidence="7">The sequence shown here is derived from an EMBL/GenBank/DDBJ whole genome shotgun (WGS) entry which is preliminary data.</text>
</comment>
<organism evidence="7 8">
    <name type="scientific">Delitschia confertaspora ATCC 74209</name>
    <dbReference type="NCBI Taxonomy" id="1513339"/>
    <lineage>
        <taxon>Eukaryota</taxon>
        <taxon>Fungi</taxon>
        <taxon>Dikarya</taxon>
        <taxon>Ascomycota</taxon>
        <taxon>Pezizomycotina</taxon>
        <taxon>Dothideomycetes</taxon>
        <taxon>Pleosporomycetidae</taxon>
        <taxon>Pleosporales</taxon>
        <taxon>Delitschiaceae</taxon>
        <taxon>Delitschia</taxon>
    </lineage>
</organism>
<dbReference type="PROSITE" id="PS00086">
    <property type="entry name" value="CYTOCHROME_P450"/>
    <property type="match status" value="1"/>
</dbReference>
<dbReference type="OrthoDB" id="1103324at2759"/>
<dbReference type="InterPro" id="IPR001128">
    <property type="entry name" value="Cyt_P450"/>
</dbReference>
<dbReference type="Pfam" id="PF00067">
    <property type="entry name" value="p450"/>
    <property type="match status" value="1"/>
</dbReference>
<dbReference type="EMBL" id="ML994576">
    <property type="protein sequence ID" value="KAF2195947.1"/>
    <property type="molecule type" value="Genomic_DNA"/>
</dbReference>
<sequence>MLGTLMEAGTDTTRISIAQGIAAAVAYPDWVARAREELDAVCGYNAERLPGFDDRSQLPYITAVVKEIFRWRPVLTEIGVPTTLTRDDEFEGYRFPAGTVFVWNAWSIALDEREYEQPERFMPERFLNEDLEKPLKGHWGFGDGRRVCVGWQVGDSNVWLAFARLLYCFDMKEVPGHPVDTMNISQMGWKNPPFKVDIKPRSQKHAELVEREGYGPAHTMY</sequence>
<evidence type="ECO:0000313" key="7">
    <source>
        <dbReference type="EMBL" id="KAF2195947.1"/>
    </source>
</evidence>
<evidence type="ECO:0000256" key="5">
    <source>
        <dbReference type="PIRSR" id="PIRSR602401-1"/>
    </source>
</evidence>
<dbReference type="InterPro" id="IPR050364">
    <property type="entry name" value="Cytochrome_P450_fung"/>
</dbReference>
<feature type="binding site" description="axial binding residue" evidence="5">
    <location>
        <position position="148"/>
    </location>
    <ligand>
        <name>heme</name>
        <dbReference type="ChEBI" id="CHEBI:30413"/>
    </ligand>
    <ligandPart>
        <name>Fe</name>
        <dbReference type="ChEBI" id="CHEBI:18248"/>
    </ligandPart>
</feature>
<evidence type="ECO:0000256" key="4">
    <source>
        <dbReference type="ARBA" id="ARBA00023004"/>
    </source>
</evidence>
<evidence type="ECO:0000313" key="8">
    <source>
        <dbReference type="Proteomes" id="UP000799536"/>
    </source>
</evidence>
<keyword evidence="2 5" id="KW-0479">Metal-binding</keyword>
<keyword evidence="5 6" id="KW-0349">Heme</keyword>
<keyword evidence="8" id="KW-1185">Reference proteome</keyword>
<keyword evidence="4 5" id="KW-0408">Iron</keyword>
<evidence type="ECO:0000256" key="2">
    <source>
        <dbReference type="ARBA" id="ARBA00022723"/>
    </source>
</evidence>
<name>A0A9P4JAH0_9PLEO</name>
<dbReference type="GO" id="GO:0016705">
    <property type="term" value="F:oxidoreductase activity, acting on paired donors, with incorporation or reduction of molecular oxygen"/>
    <property type="evidence" value="ECO:0007669"/>
    <property type="project" value="InterPro"/>
</dbReference>
<dbReference type="InterPro" id="IPR017972">
    <property type="entry name" value="Cyt_P450_CS"/>
</dbReference>
<dbReference type="InterPro" id="IPR002401">
    <property type="entry name" value="Cyt_P450_E_grp-I"/>
</dbReference>
<dbReference type="AlphaFoldDB" id="A0A9P4JAH0"/>
<keyword evidence="3 6" id="KW-0560">Oxidoreductase</keyword>
<dbReference type="Gene3D" id="1.10.630.10">
    <property type="entry name" value="Cytochrome P450"/>
    <property type="match status" value="1"/>
</dbReference>
<comment type="cofactor">
    <cofactor evidence="5">
        <name>heme</name>
        <dbReference type="ChEBI" id="CHEBI:30413"/>
    </cofactor>
</comment>
<reference evidence="7" key="1">
    <citation type="journal article" date="2020" name="Stud. Mycol.">
        <title>101 Dothideomycetes genomes: a test case for predicting lifestyles and emergence of pathogens.</title>
        <authorList>
            <person name="Haridas S."/>
            <person name="Albert R."/>
            <person name="Binder M."/>
            <person name="Bloem J."/>
            <person name="Labutti K."/>
            <person name="Salamov A."/>
            <person name="Andreopoulos B."/>
            <person name="Baker S."/>
            <person name="Barry K."/>
            <person name="Bills G."/>
            <person name="Bluhm B."/>
            <person name="Cannon C."/>
            <person name="Castanera R."/>
            <person name="Culley D."/>
            <person name="Daum C."/>
            <person name="Ezra D."/>
            <person name="Gonzalez J."/>
            <person name="Henrissat B."/>
            <person name="Kuo A."/>
            <person name="Liang C."/>
            <person name="Lipzen A."/>
            <person name="Lutzoni F."/>
            <person name="Magnuson J."/>
            <person name="Mondo S."/>
            <person name="Nolan M."/>
            <person name="Ohm R."/>
            <person name="Pangilinan J."/>
            <person name="Park H.-J."/>
            <person name="Ramirez L."/>
            <person name="Alfaro M."/>
            <person name="Sun H."/>
            <person name="Tritt A."/>
            <person name="Yoshinaga Y."/>
            <person name="Zwiers L.-H."/>
            <person name="Turgeon B."/>
            <person name="Goodwin S."/>
            <person name="Spatafora J."/>
            <person name="Crous P."/>
            <person name="Grigoriev I."/>
        </authorList>
    </citation>
    <scope>NUCLEOTIDE SEQUENCE</scope>
    <source>
        <strain evidence="7">ATCC 74209</strain>
    </source>
</reference>
<accession>A0A9P4JAH0</accession>
<comment type="similarity">
    <text evidence="1 6">Belongs to the cytochrome P450 family.</text>
</comment>
<dbReference type="GO" id="GO:0004497">
    <property type="term" value="F:monooxygenase activity"/>
    <property type="evidence" value="ECO:0007669"/>
    <property type="project" value="UniProtKB-KW"/>
</dbReference>
<evidence type="ECO:0000256" key="1">
    <source>
        <dbReference type="ARBA" id="ARBA00010617"/>
    </source>
</evidence>
<dbReference type="GO" id="GO:0005506">
    <property type="term" value="F:iron ion binding"/>
    <property type="evidence" value="ECO:0007669"/>
    <property type="project" value="InterPro"/>
</dbReference>
<dbReference type="PANTHER" id="PTHR46300:SF12">
    <property type="entry name" value="P450, PUTATIVE (EUROFUNG)-RELATED"/>
    <property type="match status" value="1"/>
</dbReference>
<dbReference type="SUPFAM" id="SSF48264">
    <property type="entry name" value="Cytochrome P450"/>
    <property type="match status" value="1"/>
</dbReference>
<dbReference type="GO" id="GO:0020037">
    <property type="term" value="F:heme binding"/>
    <property type="evidence" value="ECO:0007669"/>
    <property type="project" value="InterPro"/>
</dbReference>